<feature type="domain" description="SLH" evidence="3">
    <location>
        <begin position="34"/>
        <end position="97"/>
    </location>
</feature>
<evidence type="ECO:0000313" key="4">
    <source>
        <dbReference type="EMBL" id="AFQ24889.1"/>
    </source>
</evidence>
<evidence type="ECO:0000256" key="1">
    <source>
        <dbReference type="ARBA" id="ARBA00022729"/>
    </source>
</evidence>
<reference evidence="4 5" key="1">
    <citation type="journal article" date="2013" name="Genome Announc.">
        <title>Complete Genome Sequence of Bacillus thuringiensis Serovar Israelensis Strain HD-789.</title>
        <authorList>
            <person name="Doggett N.A."/>
            <person name="Stubben C.J."/>
            <person name="Chertkov O."/>
            <person name="Bruce D.C."/>
            <person name="Detter J.C."/>
            <person name="Johnson S.L."/>
            <person name="Han C.S."/>
        </authorList>
    </citation>
    <scope>NUCLEOTIDE SEQUENCE [LARGE SCALE GENOMIC DNA]</scope>
    <source>
        <strain evidence="4 5">HD-789</strain>
    </source>
</reference>
<dbReference type="EMBL" id="CP003763">
    <property type="protein sequence ID" value="AFQ24889.1"/>
    <property type="molecule type" value="Genomic_DNA"/>
</dbReference>
<accession>A0A9W3JJ50</accession>
<protein>
    <submittedName>
        <fullName evidence="4">S-layer protein</fullName>
    </submittedName>
</protein>
<dbReference type="AlphaFoldDB" id="A0A9W3JJ50"/>
<feature type="domain" description="SLH" evidence="3">
    <location>
        <begin position="155"/>
        <end position="218"/>
    </location>
</feature>
<gene>
    <name evidence="4" type="ORF">BTF1_03330</name>
</gene>
<evidence type="ECO:0000256" key="2">
    <source>
        <dbReference type="SAM" id="SignalP"/>
    </source>
</evidence>
<organism evidence="4 5">
    <name type="scientific">Bacillus thuringiensis HD-789</name>
    <dbReference type="NCBI Taxonomy" id="1217737"/>
    <lineage>
        <taxon>Bacteria</taxon>
        <taxon>Bacillati</taxon>
        <taxon>Bacillota</taxon>
        <taxon>Bacilli</taxon>
        <taxon>Bacillales</taxon>
        <taxon>Bacillaceae</taxon>
        <taxon>Bacillus</taxon>
        <taxon>Bacillus cereus group</taxon>
    </lineage>
</organism>
<evidence type="ECO:0000259" key="3">
    <source>
        <dbReference type="PROSITE" id="PS51272"/>
    </source>
</evidence>
<feature type="domain" description="SLH" evidence="3">
    <location>
        <begin position="98"/>
        <end position="154"/>
    </location>
</feature>
<dbReference type="PROSITE" id="PS51272">
    <property type="entry name" value="SLH"/>
    <property type="match status" value="3"/>
</dbReference>
<dbReference type="InterPro" id="IPR001119">
    <property type="entry name" value="SLH_dom"/>
</dbReference>
<sequence length="218" mass="24513">MKKKILGVMMIATMAGGIFAGTNVTPVKAEEYPQMIVFEDVPYGFWAYDAIMDLAYHKIILGYGNGKYGVGDLTTREQVAGIIYRTLEMKEEGSVANPYKDISDSTTTFKKEILALTKRGVFTGDGQGNFRPKAPVSRAEMAVILKRAFTFETKQKHTFKDIPKGHWAEDAISALQSNNVVRGTGNGMYELNRPVPREQYAQFINNAIINYHLKEDWR</sequence>
<name>A0A9W3JJ50_BACTU</name>
<dbReference type="InterPro" id="IPR051465">
    <property type="entry name" value="Cell_Envelope_Struct_Comp"/>
</dbReference>
<dbReference type="KEGG" id="btn:BTF1_03330"/>
<feature type="signal peptide" evidence="2">
    <location>
        <begin position="1"/>
        <end position="20"/>
    </location>
</feature>
<feature type="chain" id="PRO_5040985406" evidence="2">
    <location>
        <begin position="21"/>
        <end position="218"/>
    </location>
</feature>
<dbReference type="Proteomes" id="UP000005257">
    <property type="component" value="Chromosome"/>
</dbReference>
<keyword evidence="1 2" id="KW-0732">Signal</keyword>
<evidence type="ECO:0000313" key="5">
    <source>
        <dbReference type="Proteomes" id="UP000005257"/>
    </source>
</evidence>
<dbReference type="PANTHER" id="PTHR43308:SF1">
    <property type="entry name" value="OUTER MEMBRANE PROTEIN ALPHA"/>
    <property type="match status" value="1"/>
</dbReference>
<dbReference type="RefSeq" id="WP_000727105.1">
    <property type="nucleotide sequence ID" value="NC_018508.1"/>
</dbReference>
<proteinExistence type="predicted"/>
<dbReference type="Pfam" id="PF00395">
    <property type="entry name" value="SLH"/>
    <property type="match status" value="3"/>
</dbReference>
<dbReference type="PANTHER" id="PTHR43308">
    <property type="entry name" value="OUTER MEMBRANE PROTEIN ALPHA-RELATED"/>
    <property type="match status" value="1"/>
</dbReference>